<dbReference type="PROSITE" id="PS50929">
    <property type="entry name" value="ABC_TM1F"/>
    <property type="match status" value="1"/>
</dbReference>
<reference evidence="12" key="1">
    <citation type="submission" date="2021-02" db="EMBL/GenBank/DDBJ databases">
        <authorList>
            <person name="Dougan E. K."/>
            <person name="Rhodes N."/>
            <person name="Thang M."/>
            <person name="Chan C."/>
        </authorList>
    </citation>
    <scope>NUCLEOTIDE SEQUENCE</scope>
</reference>
<name>A0A812RS55_9DINO</name>
<feature type="transmembrane region" description="Helical" evidence="9">
    <location>
        <begin position="121"/>
        <end position="144"/>
    </location>
</feature>
<keyword evidence="4 9" id="KW-0812">Transmembrane</keyword>
<keyword evidence="8 9" id="KW-0472">Membrane</keyword>
<feature type="transmembrane region" description="Helical" evidence="9">
    <location>
        <begin position="190"/>
        <end position="216"/>
    </location>
</feature>
<keyword evidence="7 9" id="KW-1133">Transmembrane helix</keyword>
<evidence type="ECO:0000259" key="10">
    <source>
        <dbReference type="PROSITE" id="PS50893"/>
    </source>
</evidence>
<evidence type="ECO:0000313" key="12">
    <source>
        <dbReference type="EMBL" id="CAE7448345.1"/>
    </source>
</evidence>
<feature type="domain" description="ABC transmembrane type-1" evidence="11">
    <location>
        <begin position="124"/>
        <end position="435"/>
    </location>
</feature>
<dbReference type="CDD" id="cd18577">
    <property type="entry name" value="ABC_6TM_Pgp_ABCB1_D1_like"/>
    <property type="match status" value="1"/>
</dbReference>
<evidence type="ECO:0000256" key="3">
    <source>
        <dbReference type="ARBA" id="ARBA00022448"/>
    </source>
</evidence>
<evidence type="ECO:0000259" key="11">
    <source>
        <dbReference type="PROSITE" id="PS50929"/>
    </source>
</evidence>
<dbReference type="GO" id="GO:0015421">
    <property type="term" value="F:ABC-type oligopeptide transporter activity"/>
    <property type="evidence" value="ECO:0007669"/>
    <property type="project" value="TreeGrafter"/>
</dbReference>
<evidence type="ECO:0000313" key="13">
    <source>
        <dbReference type="Proteomes" id="UP000604046"/>
    </source>
</evidence>
<organism evidence="12 13">
    <name type="scientific">Symbiodinium natans</name>
    <dbReference type="NCBI Taxonomy" id="878477"/>
    <lineage>
        <taxon>Eukaryota</taxon>
        <taxon>Sar</taxon>
        <taxon>Alveolata</taxon>
        <taxon>Dinophyceae</taxon>
        <taxon>Suessiales</taxon>
        <taxon>Symbiodiniaceae</taxon>
        <taxon>Symbiodinium</taxon>
    </lineage>
</organism>
<evidence type="ECO:0000256" key="9">
    <source>
        <dbReference type="SAM" id="Phobius"/>
    </source>
</evidence>
<dbReference type="SMART" id="SM00382">
    <property type="entry name" value="AAA"/>
    <property type="match status" value="1"/>
</dbReference>
<keyword evidence="5" id="KW-0547">Nucleotide-binding</keyword>
<dbReference type="InterPro" id="IPR003593">
    <property type="entry name" value="AAA+_ATPase"/>
</dbReference>
<dbReference type="PANTHER" id="PTHR43394:SF27">
    <property type="entry name" value="ATP-DEPENDENT TRANSLOCASE ABCB1-LIKE"/>
    <property type="match status" value="1"/>
</dbReference>
<dbReference type="InterPro" id="IPR027417">
    <property type="entry name" value="P-loop_NTPase"/>
</dbReference>
<evidence type="ECO:0000256" key="2">
    <source>
        <dbReference type="ARBA" id="ARBA00007577"/>
    </source>
</evidence>
<evidence type="ECO:0000256" key="6">
    <source>
        <dbReference type="ARBA" id="ARBA00022840"/>
    </source>
</evidence>
<dbReference type="GO" id="GO:0005743">
    <property type="term" value="C:mitochondrial inner membrane"/>
    <property type="evidence" value="ECO:0007669"/>
    <property type="project" value="TreeGrafter"/>
</dbReference>
<feature type="transmembrane region" description="Helical" evidence="9">
    <location>
        <begin position="266"/>
        <end position="286"/>
    </location>
</feature>
<keyword evidence="3" id="KW-0813">Transport</keyword>
<protein>
    <submittedName>
        <fullName evidence="12">ABCB1 protein</fullName>
    </submittedName>
</protein>
<comment type="subcellular location">
    <subcellularLocation>
        <location evidence="1">Membrane</location>
        <topology evidence="1">Multi-pass membrane protein</topology>
    </subcellularLocation>
</comment>
<dbReference type="GO" id="GO:0016887">
    <property type="term" value="F:ATP hydrolysis activity"/>
    <property type="evidence" value="ECO:0007669"/>
    <property type="project" value="InterPro"/>
</dbReference>
<dbReference type="OrthoDB" id="6500128at2759"/>
<dbReference type="Gene3D" id="1.20.1560.10">
    <property type="entry name" value="ABC transporter type 1, transmembrane domain"/>
    <property type="match status" value="1"/>
</dbReference>
<dbReference type="InterPro" id="IPR036640">
    <property type="entry name" value="ABC1_TM_sf"/>
</dbReference>
<dbReference type="Proteomes" id="UP000604046">
    <property type="component" value="Unassembled WGS sequence"/>
</dbReference>
<feature type="transmembrane region" description="Helical" evidence="9">
    <location>
        <begin position="292"/>
        <end position="313"/>
    </location>
</feature>
<dbReference type="SUPFAM" id="SSF52540">
    <property type="entry name" value="P-loop containing nucleoside triphosphate hydrolases"/>
    <property type="match status" value="1"/>
</dbReference>
<keyword evidence="6" id="KW-0067">ATP-binding</keyword>
<dbReference type="PANTHER" id="PTHR43394">
    <property type="entry name" value="ATP-DEPENDENT PERMEASE MDL1, MITOCHONDRIAL"/>
    <property type="match status" value="1"/>
</dbReference>
<dbReference type="PROSITE" id="PS00211">
    <property type="entry name" value="ABC_TRANSPORTER_1"/>
    <property type="match status" value="1"/>
</dbReference>
<dbReference type="GO" id="GO:0005524">
    <property type="term" value="F:ATP binding"/>
    <property type="evidence" value="ECO:0007669"/>
    <property type="project" value="UniProtKB-KW"/>
</dbReference>
<feature type="domain" description="ABC transporter" evidence="10">
    <location>
        <begin position="470"/>
        <end position="710"/>
    </location>
</feature>
<accession>A0A812RS55</accession>
<dbReference type="GO" id="GO:0090374">
    <property type="term" value="P:oligopeptide export from mitochondrion"/>
    <property type="evidence" value="ECO:0007669"/>
    <property type="project" value="TreeGrafter"/>
</dbReference>
<evidence type="ECO:0000256" key="1">
    <source>
        <dbReference type="ARBA" id="ARBA00004141"/>
    </source>
</evidence>
<dbReference type="FunFam" id="3.40.50.300:FF:000836">
    <property type="entry name" value="ABC transporter B family member 25"/>
    <property type="match status" value="1"/>
</dbReference>
<comment type="caution">
    <text evidence="12">The sequence shown here is derived from an EMBL/GenBank/DDBJ whole genome shotgun (WGS) entry which is preliminary data.</text>
</comment>
<keyword evidence="13" id="KW-1185">Reference proteome</keyword>
<feature type="transmembrane region" description="Helical" evidence="9">
    <location>
        <begin position="376"/>
        <end position="398"/>
    </location>
</feature>
<dbReference type="Gene3D" id="3.40.50.300">
    <property type="entry name" value="P-loop containing nucleotide triphosphate hydrolases"/>
    <property type="match status" value="1"/>
</dbReference>
<evidence type="ECO:0000256" key="4">
    <source>
        <dbReference type="ARBA" id="ARBA00022692"/>
    </source>
</evidence>
<dbReference type="SUPFAM" id="SSF90123">
    <property type="entry name" value="ABC transporter transmembrane region"/>
    <property type="match status" value="1"/>
</dbReference>
<dbReference type="InterPro" id="IPR011527">
    <property type="entry name" value="ABC1_TM_dom"/>
</dbReference>
<proteinExistence type="inferred from homology"/>
<dbReference type="InterPro" id="IPR017871">
    <property type="entry name" value="ABC_transporter-like_CS"/>
</dbReference>
<dbReference type="InterPro" id="IPR039421">
    <property type="entry name" value="Type_1_exporter"/>
</dbReference>
<gene>
    <name evidence="12" type="primary">ABCB1</name>
    <name evidence="12" type="ORF">SNAT2548_LOCUS24476</name>
</gene>
<dbReference type="EMBL" id="CAJNDS010002359">
    <property type="protein sequence ID" value="CAE7448345.1"/>
    <property type="molecule type" value="Genomic_DNA"/>
</dbReference>
<feature type="transmembrane region" description="Helical" evidence="9">
    <location>
        <begin position="410"/>
        <end position="435"/>
    </location>
</feature>
<comment type="similarity">
    <text evidence="2">Belongs to the ABC transporter superfamily. ABCB family. Multidrug resistance exporter (TC 3.A.1.201) subfamily.</text>
</comment>
<dbReference type="Pfam" id="PF00005">
    <property type="entry name" value="ABC_tran"/>
    <property type="match status" value="1"/>
</dbReference>
<dbReference type="PROSITE" id="PS50893">
    <property type="entry name" value="ABC_TRANSPORTER_2"/>
    <property type="match status" value="1"/>
</dbReference>
<evidence type="ECO:0000256" key="7">
    <source>
        <dbReference type="ARBA" id="ARBA00022989"/>
    </source>
</evidence>
<evidence type="ECO:0000256" key="8">
    <source>
        <dbReference type="ARBA" id="ARBA00023136"/>
    </source>
</evidence>
<dbReference type="AlphaFoldDB" id="A0A812RS55"/>
<evidence type="ECO:0000256" key="5">
    <source>
        <dbReference type="ARBA" id="ARBA00022741"/>
    </source>
</evidence>
<sequence length="726" mass="78725">MSEGVPIERSEAVRLEIRQQRSRCYATCMCLCRQYSNVHSVQQPVIAEAAFTPIHGSPKSPFVDIDALADLEVAPQAEQWQESDKDKRKREAQEKCEELKEWGGKASLAALLSLTTCKEKLVLALGFLGAFAHGAGQPVMILMWGDLIDGLGTSVSADFDMQSLANMTTEQLQAVQEAANDQMMESVGAIALKFVVIGCCVCGAAALQGFAFPWFVDSQLAKMRPLYFDAMLHRDVGWFDTHSPGALPGEMTADLETFAEGFGSKLGVSAMAFAGLCVGLTVGFVLSWEIALLMLVTLPLMAIGAMVMSSAVLDARREVQGPYEKAAELADEVLYAIRTVVAFGGEAHELKRYSSAADLAKRGGLKNRVKTGIGMGYIWLIYFCSMALAFWGAMTLMYNGKEDLSAGKVLSAFMCILTVGFMIGKIGPGFAGVAAAQASMARFFYVVKNESVIQKRLRDDRKTVGPIETLELDEVHFAYPARPEMKILHGLSLTIKKGQKVAVVGESGSGKSTIMALLERFYDPQLGAVRINGEDLRELNIESYRKQIGYVGQEPVLFATSVRANILQGCRDATEEDFEAAAHNAQLDFVKALPEQFDTYVGSGGSQFSGGQKQRIAIARALLKKPSIMFLDEATSALDSSCEKLIQQTIDNLGKSTWLGRMTIVSIAHRLSTVQNSDVIYVLENGVVAESGTHKELTSQEGGIYQALAAAQGAVLARKGHGLEDR</sequence>
<dbReference type="Pfam" id="PF00664">
    <property type="entry name" value="ABC_membrane"/>
    <property type="match status" value="1"/>
</dbReference>
<dbReference type="InterPro" id="IPR003439">
    <property type="entry name" value="ABC_transporter-like_ATP-bd"/>
</dbReference>